<keyword evidence="2" id="KW-1133">Transmembrane helix</keyword>
<organism evidence="3 4">
    <name type="scientific">Eragrostis curvula</name>
    <name type="common">weeping love grass</name>
    <dbReference type="NCBI Taxonomy" id="38414"/>
    <lineage>
        <taxon>Eukaryota</taxon>
        <taxon>Viridiplantae</taxon>
        <taxon>Streptophyta</taxon>
        <taxon>Embryophyta</taxon>
        <taxon>Tracheophyta</taxon>
        <taxon>Spermatophyta</taxon>
        <taxon>Magnoliopsida</taxon>
        <taxon>Liliopsida</taxon>
        <taxon>Poales</taxon>
        <taxon>Poaceae</taxon>
        <taxon>PACMAD clade</taxon>
        <taxon>Chloridoideae</taxon>
        <taxon>Eragrostideae</taxon>
        <taxon>Eragrostidinae</taxon>
        <taxon>Eragrostis</taxon>
    </lineage>
</organism>
<evidence type="ECO:0000256" key="1">
    <source>
        <dbReference type="SAM" id="MobiDB-lite"/>
    </source>
</evidence>
<keyword evidence="4" id="KW-1185">Reference proteome</keyword>
<accession>A0A5J9UI84</accession>
<dbReference type="Gramene" id="TVU23256">
    <property type="protein sequence ID" value="TVU23256"/>
    <property type="gene ID" value="EJB05_25609"/>
</dbReference>
<dbReference type="AlphaFoldDB" id="A0A5J9UI84"/>
<dbReference type="OrthoDB" id="1707227at2759"/>
<gene>
    <name evidence="3" type="ORF">EJB05_25609</name>
</gene>
<comment type="caution">
    <text evidence="3">The sequence shown here is derived from an EMBL/GenBank/DDBJ whole genome shotgun (WGS) entry which is preliminary data.</text>
</comment>
<feature type="region of interest" description="Disordered" evidence="1">
    <location>
        <begin position="90"/>
        <end position="131"/>
    </location>
</feature>
<dbReference type="PANTHER" id="PTHR34054">
    <property type="entry name" value="EXPRESSED PROTEIN"/>
    <property type="match status" value="1"/>
</dbReference>
<feature type="compositionally biased region" description="Pro residues" evidence="1">
    <location>
        <begin position="211"/>
        <end position="225"/>
    </location>
</feature>
<evidence type="ECO:0000313" key="4">
    <source>
        <dbReference type="Proteomes" id="UP000324897"/>
    </source>
</evidence>
<feature type="region of interest" description="Disordered" evidence="1">
    <location>
        <begin position="243"/>
        <end position="262"/>
    </location>
</feature>
<evidence type="ECO:0000313" key="3">
    <source>
        <dbReference type="EMBL" id="TVU23256.1"/>
    </source>
</evidence>
<feature type="non-terminal residue" evidence="3">
    <location>
        <position position="1"/>
    </location>
</feature>
<proteinExistence type="predicted"/>
<evidence type="ECO:0000256" key="2">
    <source>
        <dbReference type="SAM" id="Phobius"/>
    </source>
</evidence>
<name>A0A5J9UI84_9POAL</name>
<keyword evidence="2" id="KW-0812">Transmembrane</keyword>
<feature type="region of interest" description="Disordered" evidence="1">
    <location>
        <begin position="1"/>
        <end position="22"/>
    </location>
</feature>
<dbReference type="PANTHER" id="PTHR34054:SF2">
    <property type="entry name" value="EXPRESSED PROTEIN"/>
    <property type="match status" value="1"/>
</dbReference>
<feature type="region of interest" description="Disordered" evidence="1">
    <location>
        <begin position="183"/>
        <end position="226"/>
    </location>
</feature>
<feature type="transmembrane region" description="Helical" evidence="2">
    <location>
        <begin position="61"/>
        <end position="82"/>
    </location>
</feature>
<protein>
    <submittedName>
        <fullName evidence="3">Uncharacterized protein</fullName>
    </submittedName>
</protein>
<sequence length="288" mass="31297">MPSTCAPTALARSAGHPRRRERDEVLEHDVVEDPAERRTWRRTASTGRRGACGVVDGSARVGLVVVSALLLLALTAEAYYIFVHKRRPPSPTWPRLRRPPPASFSSSSASRSRPRSLPPSRSRTRTPESQLMRLGNLVGPPRLLFTIKEETKEDLIESDDGRSRCGRSRSLADLLHCPGTPFLTPASSPAPPPVAAEDNSYNPLFESPMASPGPAPPPAVSPPPKFQFLKDAEEKLYRRALAEEAMRTRTSPSPVAGDEEGGYITIMVGKNNRVIPLPSPPPDGGGHQ</sequence>
<reference evidence="3 4" key="1">
    <citation type="journal article" date="2019" name="Sci. Rep.">
        <title>A high-quality genome of Eragrostis curvula grass provides insights into Poaceae evolution and supports new strategies to enhance forage quality.</title>
        <authorList>
            <person name="Carballo J."/>
            <person name="Santos B.A.C.M."/>
            <person name="Zappacosta D."/>
            <person name="Garbus I."/>
            <person name="Selva J.P."/>
            <person name="Gallo C.A."/>
            <person name="Diaz A."/>
            <person name="Albertini E."/>
            <person name="Caccamo M."/>
            <person name="Echenique V."/>
        </authorList>
    </citation>
    <scope>NUCLEOTIDE SEQUENCE [LARGE SCALE GENOMIC DNA]</scope>
    <source>
        <strain evidence="4">cv. Victoria</strain>
        <tissue evidence="3">Leaf</tissue>
    </source>
</reference>
<dbReference type="Proteomes" id="UP000324897">
    <property type="component" value="Chromosome 2"/>
</dbReference>
<dbReference type="InterPro" id="IPR045884">
    <property type="entry name" value="At5g59350-like"/>
</dbReference>
<dbReference type="EMBL" id="RWGY01000013">
    <property type="protein sequence ID" value="TVU23256.1"/>
    <property type="molecule type" value="Genomic_DNA"/>
</dbReference>
<keyword evidence="2" id="KW-0472">Membrane</keyword>